<organism evidence="1 2">
    <name type="scientific">Marinibactrum halimedae</name>
    <dbReference type="NCBI Taxonomy" id="1444977"/>
    <lineage>
        <taxon>Bacteria</taxon>
        <taxon>Pseudomonadati</taxon>
        <taxon>Pseudomonadota</taxon>
        <taxon>Gammaproteobacteria</taxon>
        <taxon>Cellvibrionales</taxon>
        <taxon>Cellvibrionaceae</taxon>
        <taxon>Marinibactrum</taxon>
    </lineage>
</organism>
<evidence type="ECO:0000313" key="1">
    <source>
        <dbReference type="EMBL" id="GLS28192.1"/>
    </source>
</evidence>
<dbReference type="AlphaFoldDB" id="A0AA37WRB7"/>
<accession>A0AA37WRB7</accession>
<dbReference type="EMBL" id="BSPD01000102">
    <property type="protein sequence ID" value="GLS28192.1"/>
    <property type="molecule type" value="Genomic_DNA"/>
</dbReference>
<gene>
    <name evidence="1" type="ORF">GCM10007877_39110</name>
</gene>
<sequence>MDTNSDVYFSYRWGSYGNWKRVTLQPNDNEWFSIHSDTDFNLRFDDNIKEGYQEALYTLDKKYSYSASCHTAKKYTFRWSNGELKLYK</sequence>
<evidence type="ECO:0000313" key="2">
    <source>
        <dbReference type="Proteomes" id="UP001156870"/>
    </source>
</evidence>
<dbReference type="Proteomes" id="UP001156870">
    <property type="component" value="Unassembled WGS sequence"/>
</dbReference>
<proteinExistence type="predicted"/>
<comment type="caution">
    <text evidence="1">The sequence shown here is derived from an EMBL/GenBank/DDBJ whole genome shotgun (WGS) entry which is preliminary data.</text>
</comment>
<protein>
    <submittedName>
        <fullName evidence="1">Uncharacterized protein</fullName>
    </submittedName>
</protein>
<keyword evidence="2" id="KW-1185">Reference proteome</keyword>
<reference evidence="1 2" key="1">
    <citation type="journal article" date="2014" name="Int. J. Syst. Evol. Microbiol.">
        <title>Complete genome sequence of Corynebacterium casei LMG S-19264T (=DSM 44701T), isolated from a smear-ripened cheese.</title>
        <authorList>
            <consortium name="US DOE Joint Genome Institute (JGI-PGF)"/>
            <person name="Walter F."/>
            <person name="Albersmeier A."/>
            <person name="Kalinowski J."/>
            <person name="Ruckert C."/>
        </authorList>
    </citation>
    <scope>NUCLEOTIDE SEQUENCE [LARGE SCALE GENOMIC DNA]</scope>
    <source>
        <strain evidence="1 2">NBRC 110095</strain>
    </source>
</reference>
<name>A0AA37WRB7_9GAMM</name>